<reference evidence="2" key="1">
    <citation type="journal article" date="2015" name="Proc. Natl. Acad. Sci. U.S.A.">
        <title>Genome sequence of the Asian Tiger mosquito, Aedes albopictus, reveals insights into its biology, genetics, and evolution.</title>
        <authorList>
            <person name="Chen X.G."/>
            <person name="Jiang X."/>
            <person name="Gu J."/>
            <person name="Xu M."/>
            <person name="Wu Y."/>
            <person name="Deng Y."/>
            <person name="Zhang C."/>
            <person name="Bonizzoni M."/>
            <person name="Dermauw W."/>
            <person name="Vontas J."/>
            <person name="Armbruster P."/>
            <person name="Huang X."/>
            <person name="Yang Y."/>
            <person name="Zhang H."/>
            <person name="He W."/>
            <person name="Peng H."/>
            <person name="Liu Y."/>
            <person name="Wu K."/>
            <person name="Chen J."/>
            <person name="Lirakis M."/>
            <person name="Topalis P."/>
            <person name="Van Leeuwen T."/>
            <person name="Hall A.B."/>
            <person name="Jiang X."/>
            <person name="Thorpe C."/>
            <person name="Mueller R.L."/>
            <person name="Sun C."/>
            <person name="Waterhouse R.M."/>
            <person name="Yan G."/>
            <person name="Tu Z.J."/>
            <person name="Fang X."/>
            <person name="James A.A."/>
        </authorList>
    </citation>
    <scope>NUCLEOTIDE SEQUENCE [LARGE SCALE GENOMIC DNA]</scope>
    <source>
        <strain evidence="2">Foshan</strain>
    </source>
</reference>
<name>A0ABM1YE42_AEDAL</name>
<organism evidence="1 2">
    <name type="scientific">Aedes albopictus</name>
    <name type="common">Asian tiger mosquito</name>
    <name type="synonym">Stegomyia albopicta</name>
    <dbReference type="NCBI Taxonomy" id="7160"/>
    <lineage>
        <taxon>Eukaryota</taxon>
        <taxon>Metazoa</taxon>
        <taxon>Ecdysozoa</taxon>
        <taxon>Arthropoda</taxon>
        <taxon>Hexapoda</taxon>
        <taxon>Insecta</taxon>
        <taxon>Pterygota</taxon>
        <taxon>Neoptera</taxon>
        <taxon>Endopterygota</taxon>
        <taxon>Diptera</taxon>
        <taxon>Nematocera</taxon>
        <taxon>Culicoidea</taxon>
        <taxon>Culicidae</taxon>
        <taxon>Culicinae</taxon>
        <taxon>Aedini</taxon>
        <taxon>Aedes</taxon>
        <taxon>Stegomyia</taxon>
    </lineage>
</organism>
<proteinExistence type="predicted"/>
<keyword evidence="2" id="KW-1185">Reference proteome</keyword>
<accession>A0ABM1YE42</accession>
<protein>
    <recommendedName>
        <fullName evidence="3">DUF4806 domain-containing protein</fullName>
    </recommendedName>
</protein>
<dbReference type="Proteomes" id="UP000069940">
    <property type="component" value="Unassembled WGS sequence"/>
</dbReference>
<sequence length="234" mass="26665">MDCNPEITEEVLEEASNNQPVVVTLPLDVYNEQAETIRTIQTDVAYIKEQFKVLLQHGMPEGNSTTSVSIESIREIMPLNSTEALVDFEVFLEKNNNKKAFEKFLASFVLLKKPLREITMLLIEKVFSLYLQTQVNYSGAGGKHPLKSLCSTQVLIKSIVDHSLFDTTEDPATLACAEFRYQMQHVCDRVRTSERRQSATTNRNLTSRKKLRVPLKVEFLNVHDDDEEVDKDAP</sequence>
<evidence type="ECO:0000313" key="2">
    <source>
        <dbReference type="Proteomes" id="UP000069940"/>
    </source>
</evidence>
<dbReference type="GeneID" id="109406370"/>
<evidence type="ECO:0008006" key="3">
    <source>
        <dbReference type="Google" id="ProtNLM"/>
    </source>
</evidence>
<dbReference type="EnsemblMetazoa" id="AALFPA23_008310.R11218">
    <property type="protein sequence ID" value="AALFPA23_008310.P11218"/>
    <property type="gene ID" value="AALFPA23_008310"/>
</dbReference>
<dbReference type="RefSeq" id="XP_029734021.2">
    <property type="nucleotide sequence ID" value="XM_029878161.2"/>
</dbReference>
<evidence type="ECO:0000313" key="1">
    <source>
        <dbReference type="EnsemblMetazoa" id="AALFPA23_008310.P11218"/>
    </source>
</evidence>
<reference evidence="1" key="2">
    <citation type="submission" date="2025-05" db="UniProtKB">
        <authorList>
            <consortium name="EnsemblMetazoa"/>
        </authorList>
    </citation>
    <scope>IDENTIFICATION</scope>
    <source>
        <strain evidence="1">Foshan</strain>
    </source>
</reference>